<organism evidence="2 3">
    <name type="scientific">Solanum commersonii</name>
    <name type="common">Commerson's wild potato</name>
    <name type="synonym">Commerson's nightshade</name>
    <dbReference type="NCBI Taxonomy" id="4109"/>
    <lineage>
        <taxon>Eukaryota</taxon>
        <taxon>Viridiplantae</taxon>
        <taxon>Streptophyta</taxon>
        <taxon>Embryophyta</taxon>
        <taxon>Tracheophyta</taxon>
        <taxon>Spermatophyta</taxon>
        <taxon>Magnoliopsida</taxon>
        <taxon>eudicotyledons</taxon>
        <taxon>Gunneridae</taxon>
        <taxon>Pentapetalae</taxon>
        <taxon>asterids</taxon>
        <taxon>lamiids</taxon>
        <taxon>Solanales</taxon>
        <taxon>Solanaceae</taxon>
        <taxon>Solanoideae</taxon>
        <taxon>Solaneae</taxon>
        <taxon>Solanum</taxon>
    </lineage>
</organism>
<gene>
    <name evidence="2" type="ORF">H5410_015609</name>
</gene>
<protein>
    <recommendedName>
        <fullName evidence="4">Secreted protein</fullName>
    </recommendedName>
</protein>
<sequence>MGESVLLAVLWRVLGLFVGTSMSPVLHREEKFQSRSREMVEYFDFIAKEVFLMLWAGVKHCAPDKAPGPDGYTICYVNLEEFSHRNILRRGLMHHTQLLYLRRLGTES</sequence>
<dbReference type="Proteomes" id="UP000824120">
    <property type="component" value="Chromosome 3"/>
</dbReference>
<proteinExistence type="predicted"/>
<reference evidence="2 3" key="1">
    <citation type="submission" date="2020-09" db="EMBL/GenBank/DDBJ databases">
        <title>De no assembly of potato wild relative species, Solanum commersonii.</title>
        <authorList>
            <person name="Cho K."/>
        </authorList>
    </citation>
    <scope>NUCLEOTIDE SEQUENCE [LARGE SCALE GENOMIC DNA]</scope>
    <source>
        <strain evidence="2">LZ3.2</strain>
        <tissue evidence="2">Leaf</tissue>
    </source>
</reference>
<name>A0A9J5ZU83_SOLCO</name>
<accession>A0A9J5ZU83</accession>
<dbReference type="AlphaFoldDB" id="A0A9J5ZU83"/>
<evidence type="ECO:0000313" key="3">
    <source>
        <dbReference type="Proteomes" id="UP000824120"/>
    </source>
</evidence>
<feature type="chain" id="PRO_5039930113" description="Secreted protein" evidence="1">
    <location>
        <begin position="16"/>
        <end position="108"/>
    </location>
</feature>
<comment type="caution">
    <text evidence="2">The sequence shown here is derived from an EMBL/GenBank/DDBJ whole genome shotgun (WGS) entry which is preliminary data.</text>
</comment>
<evidence type="ECO:0000256" key="1">
    <source>
        <dbReference type="SAM" id="SignalP"/>
    </source>
</evidence>
<keyword evidence="3" id="KW-1185">Reference proteome</keyword>
<evidence type="ECO:0000313" key="2">
    <source>
        <dbReference type="EMBL" id="KAG5615785.1"/>
    </source>
</evidence>
<evidence type="ECO:0008006" key="4">
    <source>
        <dbReference type="Google" id="ProtNLM"/>
    </source>
</evidence>
<keyword evidence="1" id="KW-0732">Signal</keyword>
<feature type="signal peptide" evidence="1">
    <location>
        <begin position="1"/>
        <end position="15"/>
    </location>
</feature>
<dbReference type="EMBL" id="JACXVP010000003">
    <property type="protein sequence ID" value="KAG5615785.1"/>
    <property type="molecule type" value="Genomic_DNA"/>
</dbReference>